<dbReference type="SMART" id="SM00271">
    <property type="entry name" value="DnaJ"/>
    <property type="match status" value="1"/>
</dbReference>
<evidence type="ECO:0000313" key="4">
    <source>
        <dbReference type="Proteomes" id="UP000236161"/>
    </source>
</evidence>
<dbReference type="PRINTS" id="PR00625">
    <property type="entry name" value="JDOMAIN"/>
</dbReference>
<evidence type="ECO:0000256" key="1">
    <source>
        <dbReference type="SAM" id="MobiDB-lite"/>
    </source>
</evidence>
<dbReference type="EMBL" id="KZ451950">
    <property type="protein sequence ID" value="PKA59355.1"/>
    <property type="molecule type" value="Genomic_DNA"/>
</dbReference>
<dbReference type="SUPFAM" id="SSF46565">
    <property type="entry name" value="Chaperone J-domain"/>
    <property type="match status" value="1"/>
</dbReference>
<dbReference type="Proteomes" id="UP000236161">
    <property type="component" value="Unassembled WGS sequence"/>
</dbReference>
<dbReference type="PANTHER" id="PTHR47374">
    <property type="entry name" value="ENDOSOME ANTIGEN-LIKE PROTEIN, PUTATIVE (DUF3444)-RELATED"/>
    <property type="match status" value="1"/>
</dbReference>
<feature type="compositionally biased region" description="Low complexity" evidence="1">
    <location>
        <begin position="308"/>
        <end position="319"/>
    </location>
</feature>
<feature type="compositionally biased region" description="Basic residues" evidence="1">
    <location>
        <begin position="282"/>
        <end position="291"/>
    </location>
</feature>
<dbReference type="PANTHER" id="PTHR47374:SF6">
    <property type="entry name" value="ENDOSOME ANTIGEN-LIKE PROTEIN, PUTATIVE (DUF3444)-RELATED"/>
    <property type="match status" value="1"/>
</dbReference>
<feature type="compositionally biased region" description="Polar residues" evidence="1">
    <location>
        <begin position="236"/>
        <end position="252"/>
    </location>
</feature>
<feature type="region of interest" description="Disordered" evidence="1">
    <location>
        <begin position="236"/>
        <end position="410"/>
    </location>
</feature>
<evidence type="ECO:0000259" key="2">
    <source>
        <dbReference type="PROSITE" id="PS50076"/>
    </source>
</evidence>
<evidence type="ECO:0000313" key="3">
    <source>
        <dbReference type="EMBL" id="PKA59355.1"/>
    </source>
</evidence>
<feature type="compositionally biased region" description="Polar residues" evidence="1">
    <location>
        <begin position="398"/>
        <end position="410"/>
    </location>
</feature>
<proteinExistence type="predicted"/>
<dbReference type="AlphaFoldDB" id="A0A2I0AUX8"/>
<accession>A0A2I0AUX8</accession>
<reference evidence="3 4" key="1">
    <citation type="journal article" date="2017" name="Nature">
        <title>The Apostasia genome and the evolution of orchids.</title>
        <authorList>
            <person name="Zhang G.Q."/>
            <person name="Liu K.W."/>
            <person name="Li Z."/>
            <person name="Lohaus R."/>
            <person name="Hsiao Y.Y."/>
            <person name="Niu S.C."/>
            <person name="Wang J.Y."/>
            <person name="Lin Y.C."/>
            <person name="Xu Q."/>
            <person name="Chen L.J."/>
            <person name="Yoshida K."/>
            <person name="Fujiwara S."/>
            <person name="Wang Z.W."/>
            <person name="Zhang Y.Q."/>
            <person name="Mitsuda N."/>
            <person name="Wang M."/>
            <person name="Liu G.H."/>
            <person name="Pecoraro L."/>
            <person name="Huang H.X."/>
            <person name="Xiao X.J."/>
            <person name="Lin M."/>
            <person name="Wu X.Y."/>
            <person name="Wu W.L."/>
            <person name="Chen Y.Y."/>
            <person name="Chang S.B."/>
            <person name="Sakamoto S."/>
            <person name="Ohme-Takagi M."/>
            <person name="Yagi M."/>
            <person name="Zeng S.J."/>
            <person name="Shen C.Y."/>
            <person name="Yeh C.M."/>
            <person name="Luo Y.B."/>
            <person name="Tsai W.C."/>
            <person name="Van de Peer Y."/>
            <person name="Liu Z.J."/>
        </authorList>
    </citation>
    <scope>NUCLEOTIDE SEQUENCE [LARGE SCALE GENOMIC DNA]</scope>
    <source>
        <strain evidence="4">cv. Shenzhen</strain>
        <tissue evidence="3">Stem</tissue>
    </source>
</reference>
<dbReference type="InterPro" id="IPR001623">
    <property type="entry name" value="DnaJ_domain"/>
</dbReference>
<sequence>MNVYYAAEVTFLHFIEMDCNKEEAIRATEIAEKKMQNKDFLGAKRLLIRALHLYSEVQNASQMLTVCEVHCSAGSLIAGEQDYYGVLQIDWTADENLVKKQYRKLALLLHPDKNQFAGAEAAFKLVGEAYTILSDQTKRRIYDVKRKAKHMTALSKPASENSVDPWKYTCYSVNDTRKQFAGLQQKNQQQSSQTFWTMCTNCNYRFQYLQQLLNKEVVCQKCFKKFRAFDQQNVPVQNSHNLGGQTASNSSLKPEIIKENRDGGSGMDNLAGKKVKSENVKLHKANKKGHAVRTSSVKASRKRKSTGSDINDSDSSYSDFPRDPTTLNSELPGSRYPRRSTSGMENVTYKEDESEEDDSGLDDSVTSLSSRKVKMANDVKKKDNKSSLSEREIKVQQKVGSSNEDSMQSRNRPIEREIITEKKEVNFQKNKEHVGTNSNSICIDSRPRTSEVVCFSFPDPQFYEFDMNRDPSKFAVNQIWAVYDNVWDAMPRFYALILKVFSPKFKLQYAWLEYKPMTATERSWANAKLPVSCGNFKLGKRGIAEDQMMFSHLVYSEKGRRNSYTISPKKGEVWALFKDWDVSWNSAGGPKDYDYEFVEVLSNLEFGNDISVYYLVKVKGYMYLFARALDSGIITVPSGDLLKFSHCIPNYRVCGEKEGIPSASFELDPAALPAKFEKTSRSVSPETIKDLYTKSGEANLSDSAAQEKPSKLSLNTVLTEYDHLTKDDYNVDLIARKEQDSFNLKAESKDENVECPCSDPPSFIPADQEFADSDFYNFQEVKSKDKFKRGQIWALYSEKDGYPNYYALVENADLVETGILHVKWLEYCPFREEETVWFGKGLPVGCGRFQVTEETEDFDSTESFSHLVLPKLVSENKYEIYPSSGEIWAIFKNWNHNWTSSDMNEAVKYNIVEIIQRDSSVVKVWLLIKVNGYKCLFKPKTTRDAKIQIPMHECLKFSHQIPAFRLTDQEHEGLRDYWELDPSSIPQS</sequence>
<dbReference type="Gene3D" id="1.10.287.110">
    <property type="entry name" value="DnaJ domain"/>
    <property type="match status" value="1"/>
</dbReference>
<dbReference type="InterPro" id="IPR024593">
    <property type="entry name" value="DUF3444"/>
</dbReference>
<dbReference type="Pfam" id="PF11926">
    <property type="entry name" value="DUF3444"/>
    <property type="match status" value="2"/>
</dbReference>
<dbReference type="STRING" id="1088818.A0A2I0AUX8"/>
<protein>
    <submittedName>
        <fullName evidence="3">Chaperone protein dnaJ 49</fullName>
    </submittedName>
</protein>
<organism evidence="3 4">
    <name type="scientific">Apostasia shenzhenica</name>
    <dbReference type="NCBI Taxonomy" id="1088818"/>
    <lineage>
        <taxon>Eukaryota</taxon>
        <taxon>Viridiplantae</taxon>
        <taxon>Streptophyta</taxon>
        <taxon>Embryophyta</taxon>
        <taxon>Tracheophyta</taxon>
        <taxon>Spermatophyta</taxon>
        <taxon>Magnoliopsida</taxon>
        <taxon>Liliopsida</taxon>
        <taxon>Asparagales</taxon>
        <taxon>Orchidaceae</taxon>
        <taxon>Apostasioideae</taxon>
        <taxon>Apostasia</taxon>
    </lineage>
</organism>
<dbReference type="Pfam" id="PF00226">
    <property type="entry name" value="DnaJ"/>
    <property type="match status" value="1"/>
</dbReference>
<feature type="compositionally biased region" description="Basic and acidic residues" evidence="1">
    <location>
        <begin position="375"/>
        <end position="395"/>
    </location>
</feature>
<dbReference type="GO" id="GO:0005783">
    <property type="term" value="C:endoplasmic reticulum"/>
    <property type="evidence" value="ECO:0007669"/>
    <property type="project" value="UniProtKB-ARBA"/>
</dbReference>
<name>A0A2I0AUX8_9ASPA</name>
<dbReference type="InterPro" id="IPR036869">
    <property type="entry name" value="J_dom_sf"/>
</dbReference>
<keyword evidence="4" id="KW-1185">Reference proteome</keyword>
<dbReference type="CDD" id="cd06257">
    <property type="entry name" value="DnaJ"/>
    <property type="match status" value="1"/>
</dbReference>
<feature type="compositionally biased region" description="Acidic residues" evidence="1">
    <location>
        <begin position="352"/>
        <end position="361"/>
    </location>
</feature>
<dbReference type="PROSITE" id="PS50076">
    <property type="entry name" value="DNAJ_2"/>
    <property type="match status" value="1"/>
</dbReference>
<feature type="domain" description="J" evidence="2">
    <location>
        <begin position="82"/>
        <end position="146"/>
    </location>
</feature>
<gene>
    <name evidence="3" type="primary">ATJ49</name>
    <name evidence="3" type="ORF">AXF42_Ash001449</name>
</gene>
<dbReference type="OrthoDB" id="10250354at2759"/>